<accession>A0A084VIM5</accession>
<keyword evidence="3" id="KW-1185">Reference proteome</keyword>
<evidence type="ECO:0000313" key="3">
    <source>
        <dbReference type="Proteomes" id="UP000030765"/>
    </source>
</evidence>
<dbReference type="Proteomes" id="UP000030765">
    <property type="component" value="Unassembled WGS sequence"/>
</dbReference>
<dbReference type="VEuPathDB" id="VectorBase:ASIC004987"/>
<organism evidence="1">
    <name type="scientific">Anopheles sinensis</name>
    <name type="common">Mosquito</name>
    <dbReference type="NCBI Taxonomy" id="74873"/>
    <lineage>
        <taxon>Eukaryota</taxon>
        <taxon>Metazoa</taxon>
        <taxon>Ecdysozoa</taxon>
        <taxon>Arthropoda</taxon>
        <taxon>Hexapoda</taxon>
        <taxon>Insecta</taxon>
        <taxon>Pterygota</taxon>
        <taxon>Neoptera</taxon>
        <taxon>Endopterygota</taxon>
        <taxon>Diptera</taxon>
        <taxon>Nematocera</taxon>
        <taxon>Culicoidea</taxon>
        <taxon>Culicidae</taxon>
        <taxon>Anophelinae</taxon>
        <taxon>Anopheles</taxon>
    </lineage>
</organism>
<reference evidence="1 3" key="1">
    <citation type="journal article" date="2014" name="BMC Genomics">
        <title>Genome sequence of Anopheles sinensis provides insight into genetics basis of mosquito competence for malaria parasites.</title>
        <authorList>
            <person name="Zhou D."/>
            <person name="Zhang D."/>
            <person name="Ding G."/>
            <person name="Shi L."/>
            <person name="Hou Q."/>
            <person name="Ye Y."/>
            <person name="Xu Y."/>
            <person name="Zhou H."/>
            <person name="Xiong C."/>
            <person name="Li S."/>
            <person name="Yu J."/>
            <person name="Hong S."/>
            <person name="Yu X."/>
            <person name="Zou P."/>
            <person name="Chen C."/>
            <person name="Chang X."/>
            <person name="Wang W."/>
            <person name="Lv Y."/>
            <person name="Sun Y."/>
            <person name="Ma L."/>
            <person name="Shen B."/>
            <person name="Zhu C."/>
        </authorList>
    </citation>
    <scope>NUCLEOTIDE SEQUENCE [LARGE SCALE GENOMIC DNA]</scope>
</reference>
<dbReference type="AlphaFoldDB" id="A0A084VIM5"/>
<sequence length="90" mass="9563">MAIGRKRILRPWDAGFSLGKRICSTGWMEVIVKSLSLGFRPRSGGRVSIGGPPGSDIVAHPKVGAVGVFDRQKSCSHMNGRGTTAANWLG</sequence>
<gene>
    <name evidence="1" type="ORF">ZHAS_00004987</name>
</gene>
<dbReference type="EMBL" id="ATLV01013369">
    <property type="status" value="NOT_ANNOTATED_CDS"/>
    <property type="molecule type" value="Genomic_DNA"/>
</dbReference>
<reference evidence="2" key="2">
    <citation type="submission" date="2020-05" db="UniProtKB">
        <authorList>
            <consortium name="EnsemblMetazoa"/>
        </authorList>
    </citation>
    <scope>IDENTIFICATION</scope>
</reference>
<name>A0A084VIM5_ANOSI</name>
<evidence type="ECO:0000313" key="1">
    <source>
        <dbReference type="EMBL" id="KFB37819.1"/>
    </source>
</evidence>
<dbReference type="EMBL" id="KE524854">
    <property type="protein sequence ID" value="KFB37819.1"/>
    <property type="molecule type" value="Genomic_DNA"/>
</dbReference>
<proteinExistence type="predicted"/>
<evidence type="ECO:0000313" key="2">
    <source>
        <dbReference type="EnsemblMetazoa" id="ASIC004987-PA"/>
    </source>
</evidence>
<dbReference type="EnsemblMetazoa" id="ASIC004987-RA">
    <property type="protein sequence ID" value="ASIC004987-PA"/>
    <property type="gene ID" value="ASIC004987"/>
</dbReference>
<protein>
    <submittedName>
        <fullName evidence="1 2">Drug:H+ antiporter-2 (14 Spanner) (DHA2) family drug resistance MFS transporter</fullName>
    </submittedName>
</protein>